<dbReference type="SUPFAM" id="SSF117916">
    <property type="entry name" value="Fe-S cluster assembly (FSCA) domain-like"/>
    <property type="match status" value="1"/>
</dbReference>
<dbReference type="InterPro" id="IPR001075">
    <property type="entry name" value="NIF_FeS_clus_asmbl_NifU_C"/>
</dbReference>
<protein>
    <recommendedName>
        <fullName evidence="1">NIF system FeS cluster assembly NifU C-terminal domain-containing protein</fullName>
    </recommendedName>
</protein>
<evidence type="ECO:0000313" key="2">
    <source>
        <dbReference type="EMBL" id="OGY94716.1"/>
    </source>
</evidence>
<dbReference type="AlphaFoldDB" id="A0A1G2C0H8"/>
<dbReference type="EMBL" id="MHKQ01000005">
    <property type="protein sequence ID" value="OGY94716.1"/>
    <property type="molecule type" value="Genomic_DNA"/>
</dbReference>
<dbReference type="InterPro" id="IPR034904">
    <property type="entry name" value="FSCA_dom_sf"/>
</dbReference>
<dbReference type="GO" id="GO:0051536">
    <property type="term" value="F:iron-sulfur cluster binding"/>
    <property type="evidence" value="ECO:0007669"/>
    <property type="project" value="InterPro"/>
</dbReference>
<dbReference type="GO" id="GO:0016226">
    <property type="term" value="P:iron-sulfur cluster assembly"/>
    <property type="evidence" value="ECO:0007669"/>
    <property type="project" value="InterPro"/>
</dbReference>
<dbReference type="Gene3D" id="3.30.300.130">
    <property type="entry name" value="Fe-S cluster assembly (FSCA)"/>
    <property type="match status" value="1"/>
</dbReference>
<dbReference type="Pfam" id="PF01106">
    <property type="entry name" value="NifU"/>
    <property type="match status" value="1"/>
</dbReference>
<name>A0A1G2C0H8_9BACT</name>
<reference evidence="2 3" key="1">
    <citation type="journal article" date="2016" name="Nat. Commun.">
        <title>Thousands of microbial genomes shed light on interconnected biogeochemical processes in an aquifer system.</title>
        <authorList>
            <person name="Anantharaman K."/>
            <person name="Brown C.T."/>
            <person name="Hug L.A."/>
            <person name="Sharon I."/>
            <person name="Castelle C.J."/>
            <person name="Probst A.J."/>
            <person name="Thomas B.C."/>
            <person name="Singh A."/>
            <person name="Wilkins M.J."/>
            <person name="Karaoz U."/>
            <person name="Brodie E.L."/>
            <person name="Williams K.H."/>
            <person name="Hubbard S.S."/>
            <person name="Banfield J.F."/>
        </authorList>
    </citation>
    <scope>NUCLEOTIDE SEQUENCE [LARGE SCALE GENOMIC DNA]</scope>
</reference>
<evidence type="ECO:0000259" key="1">
    <source>
        <dbReference type="Pfam" id="PF01106"/>
    </source>
</evidence>
<feature type="domain" description="NIF system FeS cluster assembly NifU C-terminal" evidence="1">
    <location>
        <begin position="11"/>
        <end position="76"/>
    </location>
</feature>
<accession>A0A1G2C0H8</accession>
<gene>
    <name evidence="2" type="ORF">A2406_02535</name>
</gene>
<organism evidence="2 3">
    <name type="scientific">Candidatus Komeilibacteria bacterium RIFOXYC1_FULL_37_11</name>
    <dbReference type="NCBI Taxonomy" id="1798555"/>
    <lineage>
        <taxon>Bacteria</taxon>
        <taxon>Candidatus Komeiliibacteriota</taxon>
    </lineage>
</organism>
<dbReference type="PANTHER" id="PTHR11178">
    <property type="entry name" value="IRON-SULFUR CLUSTER SCAFFOLD PROTEIN NFU-RELATED"/>
    <property type="match status" value="1"/>
</dbReference>
<proteinExistence type="predicted"/>
<sequence length="79" mass="8784">MDQESKLDKLNKILDHIRPALERDGGNLALISYDAKKGIVEVSFQGACAHCSLANVTLKHLIEAEIRDQMPEVKEVRAV</sequence>
<dbReference type="GO" id="GO:0005506">
    <property type="term" value="F:iron ion binding"/>
    <property type="evidence" value="ECO:0007669"/>
    <property type="project" value="InterPro"/>
</dbReference>
<evidence type="ECO:0000313" key="3">
    <source>
        <dbReference type="Proteomes" id="UP000177626"/>
    </source>
</evidence>
<comment type="caution">
    <text evidence="2">The sequence shown here is derived from an EMBL/GenBank/DDBJ whole genome shotgun (WGS) entry which is preliminary data.</text>
</comment>
<dbReference type="Proteomes" id="UP000177626">
    <property type="component" value="Unassembled WGS sequence"/>
</dbReference>